<reference evidence="2 3" key="1">
    <citation type="journal article" date="2012" name="Nat. Biotechnol.">
        <title>Draft genome sequence of pigeonpea (Cajanus cajan), an orphan legume crop of resource-poor farmers.</title>
        <authorList>
            <person name="Varshney R.K."/>
            <person name="Chen W."/>
            <person name="Li Y."/>
            <person name="Bharti A.K."/>
            <person name="Saxena R.K."/>
            <person name="Schlueter J.A."/>
            <person name="Donoghue M.T."/>
            <person name="Azam S."/>
            <person name="Fan G."/>
            <person name="Whaley A.M."/>
            <person name="Farmer A.D."/>
            <person name="Sheridan J."/>
            <person name="Iwata A."/>
            <person name="Tuteja R."/>
            <person name="Penmetsa R.V."/>
            <person name="Wu W."/>
            <person name="Upadhyaya H.D."/>
            <person name="Yang S.P."/>
            <person name="Shah T."/>
            <person name="Saxena K.B."/>
            <person name="Michael T."/>
            <person name="McCombie W.R."/>
            <person name="Yang B."/>
            <person name="Zhang G."/>
            <person name="Yang H."/>
            <person name="Wang J."/>
            <person name="Spillane C."/>
            <person name="Cook D.R."/>
            <person name="May G.D."/>
            <person name="Xu X."/>
            <person name="Jackson S.A."/>
        </authorList>
    </citation>
    <scope>NUCLEOTIDE SEQUENCE [LARGE SCALE GENOMIC DNA]</scope>
    <source>
        <strain evidence="3">cv. Asha</strain>
    </source>
</reference>
<feature type="region of interest" description="Disordered" evidence="1">
    <location>
        <begin position="139"/>
        <end position="182"/>
    </location>
</feature>
<dbReference type="OMA" id="PAFRAIH"/>
<name>A0A151TUB7_CAJCA</name>
<evidence type="ECO:0000313" key="3">
    <source>
        <dbReference type="Proteomes" id="UP000075243"/>
    </source>
</evidence>
<organism evidence="2 3">
    <name type="scientific">Cajanus cajan</name>
    <name type="common">Pigeon pea</name>
    <name type="synonym">Cajanus indicus</name>
    <dbReference type="NCBI Taxonomy" id="3821"/>
    <lineage>
        <taxon>Eukaryota</taxon>
        <taxon>Viridiplantae</taxon>
        <taxon>Streptophyta</taxon>
        <taxon>Embryophyta</taxon>
        <taxon>Tracheophyta</taxon>
        <taxon>Spermatophyta</taxon>
        <taxon>Magnoliopsida</taxon>
        <taxon>eudicotyledons</taxon>
        <taxon>Gunneridae</taxon>
        <taxon>Pentapetalae</taxon>
        <taxon>rosids</taxon>
        <taxon>fabids</taxon>
        <taxon>Fabales</taxon>
        <taxon>Fabaceae</taxon>
        <taxon>Papilionoideae</taxon>
        <taxon>50 kb inversion clade</taxon>
        <taxon>NPAAA clade</taxon>
        <taxon>indigoferoid/millettioid clade</taxon>
        <taxon>Phaseoleae</taxon>
        <taxon>Cajanus</taxon>
    </lineage>
</organism>
<evidence type="ECO:0000256" key="1">
    <source>
        <dbReference type="SAM" id="MobiDB-lite"/>
    </source>
</evidence>
<sequence>MENNPSSRTSICWKIRQALATNPAFRAIHRIKHHYREREPRPVTTHSNSPSSTHLPQNKKANTKGEGAIPIKFDNSIPITSTQLIGTSKVAPKVEPEPTRVGTVHLEQQGKKTLDINDTFTEYIERARYRIRTVSNVGRGQNYDEANGGNNKMENQKDHAKKKIGSTSNAGKTNSLKRGYKS</sequence>
<protein>
    <submittedName>
        <fullName evidence="2">Uncharacterized protein</fullName>
    </submittedName>
</protein>
<dbReference type="EMBL" id="CM003605">
    <property type="protein sequence ID" value="KYP70669.1"/>
    <property type="molecule type" value="Genomic_DNA"/>
</dbReference>
<accession>A0A151TUB7</accession>
<dbReference type="PANTHER" id="PTHR36746">
    <property type="entry name" value="BNAC04G51760D PROTEIN"/>
    <property type="match status" value="1"/>
</dbReference>
<keyword evidence="3" id="KW-1185">Reference proteome</keyword>
<dbReference type="PANTHER" id="PTHR36746:SF12">
    <property type="entry name" value="DUF4005 DOMAIN-CONTAINING PROTEIN"/>
    <property type="match status" value="1"/>
</dbReference>
<dbReference type="Proteomes" id="UP000075243">
    <property type="component" value="Chromosome 3"/>
</dbReference>
<dbReference type="AlphaFoldDB" id="A0A151TUB7"/>
<feature type="compositionally biased region" description="Polar residues" evidence="1">
    <location>
        <begin position="165"/>
        <end position="176"/>
    </location>
</feature>
<proteinExistence type="predicted"/>
<evidence type="ECO:0000313" key="2">
    <source>
        <dbReference type="EMBL" id="KYP70669.1"/>
    </source>
</evidence>
<dbReference type="Gramene" id="C.cajan_09624.t">
    <property type="protein sequence ID" value="C.cajan_09624.t.cds1"/>
    <property type="gene ID" value="C.cajan_09624"/>
</dbReference>
<feature type="region of interest" description="Disordered" evidence="1">
    <location>
        <begin position="33"/>
        <end position="65"/>
    </location>
</feature>
<gene>
    <name evidence="2" type="ORF">KK1_009897</name>
</gene>
<feature type="compositionally biased region" description="Polar residues" evidence="1">
    <location>
        <begin position="44"/>
        <end position="60"/>
    </location>
</feature>